<dbReference type="PANTHER" id="PTHR33604">
    <property type="entry name" value="OSJNBA0004B13.7 PROTEIN"/>
    <property type="match status" value="1"/>
</dbReference>
<dbReference type="Proteomes" id="UP001148299">
    <property type="component" value="Unassembled WGS sequence"/>
</dbReference>
<reference evidence="2" key="2">
    <citation type="journal article" date="2023" name="IMA Fungus">
        <title>Comparative genomic study of the Penicillium genus elucidates a diverse pangenome and 15 lateral gene transfer events.</title>
        <authorList>
            <person name="Petersen C."/>
            <person name="Sorensen T."/>
            <person name="Nielsen M.R."/>
            <person name="Sondergaard T.E."/>
            <person name="Sorensen J.L."/>
            <person name="Fitzpatrick D.A."/>
            <person name="Frisvad J.C."/>
            <person name="Nielsen K.L."/>
        </authorList>
    </citation>
    <scope>NUCLEOTIDE SEQUENCE</scope>
    <source>
        <strain evidence="2">IBT 35675</strain>
    </source>
</reference>
<sequence length="648" mass="72909">MAPAKMPLRVDEEMGKKDDDHRPIDARFQPLRHRAFPRPRRIIIALVALFIIYEFFKNMPTDLAPAVDRYDPGMAKLRADTLAKWTGPDHVPTVSKPEMVSQAPVPIGDQKEKGYEGKLTFPDLDRSLPQQKYSRKASSRVVLFAASDLRSVSDMLPLACRMADQPLNYVHFILMGKEDISVQDIKQVNGIKDNECPLIWHVGRPDAAPISTDSRMERSIREALHLVQMYLNPEVIISQKQVWENTFFSKGVEAHSRDSNTPHIALPAVSRDLMWMAFLDCAALKTWNAIRIDMVVAAPESSGSLIRLVKSLDAADYLGSIPSLTIELPPSVDLQLLQFLRQPEALSQLAGRITLRRRIQSHHMDPAKASIQTVESFYPLQPETTHVLVLSPQAELASSFFHYLKYTALNYRHSARAKNIFTNMVGISLELPSFKPSTNRDSFVPPEMTTKDGENFVPSFIWQAPNSNAALYFGDVWEEFHLFLSKRLSTPGSQTASHIELMSERYPAFMEYLLEMIRAKGYYLLYPSFPGTKFSSIATVHNELYQPPEEFGDRSLSDPGKGGDSATPLETIETPLSRASTINPLLDLFPLGLPDLDALPLLGFNGELLDAARHEAQTKEYRQKFRAHYGKCTEEGNPDGSSADLFCF</sequence>
<comment type="caution">
    <text evidence="2">The sequence shown here is derived from an EMBL/GenBank/DDBJ whole genome shotgun (WGS) entry which is preliminary data.</text>
</comment>
<dbReference type="EMBL" id="JAPZBR010000008">
    <property type="protein sequence ID" value="KAJ5340797.1"/>
    <property type="molecule type" value="Genomic_DNA"/>
</dbReference>
<dbReference type="AlphaFoldDB" id="A0A9W9QMI1"/>
<evidence type="ECO:0000313" key="2">
    <source>
        <dbReference type="EMBL" id="KAJ5340797.1"/>
    </source>
</evidence>
<feature type="compositionally biased region" description="Basic and acidic residues" evidence="1">
    <location>
        <begin position="8"/>
        <end position="23"/>
    </location>
</feature>
<protein>
    <recommendedName>
        <fullName evidence="4">Glycosyltransferase 2</fullName>
    </recommendedName>
</protein>
<name>A0A9W9QMI1_PENBR</name>
<reference evidence="2" key="1">
    <citation type="submission" date="2022-12" db="EMBL/GenBank/DDBJ databases">
        <authorList>
            <person name="Petersen C."/>
        </authorList>
    </citation>
    <scope>NUCLEOTIDE SEQUENCE</scope>
    <source>
        <strain evidence="2">IBT 35675</strain>
    </source>
</reference>
<accession>A0A9W9QMI1</accession>
<proteinExistence type="predicted"/>
<evidence type="ECO:0008006" key="4">
    <source>
        <dbReference type="Google" id="ProtNLM"/>
    </source>
</evidence>
<gene>
    <name evidence="2" type="ORF">N7541_009921</name>
</gene>
<feature type="region of interest" description="Disordered" evidence="1">
    <location>
        <begin position="1"/>
        <end position="23"/>
    </location>
</feature>
<organism evidence="2 3">
    <name type="scientific">Penicillium brevicompactum</name>
    <dbReference type="NCBI Taxonomy" id="5074"/>
    <lineage>
        <taxon>Eukaryota</taxon>
        <taxon>Fungi</taxon>
        <taxon>Dikarya</taxon>
        <taxon>Ascomycota</taxon>
        <taxon>Pezizomycotina</taxon>
        <taxon>Eurotiomycetes</taxon>
        <taxon>Eurotiomycetidae</taxon>
        <taxon>Eurotiales</taxon>
        <taxon>Aspergillaceae</taxon>
        <taxon>Penicillium</taxon>
    </lineage>
</organism>
<keyword evidence="3" id="KW-1185">Reference proteome</keyword>
<evidence type="ECO:0000256" key="1">
    <source>
        <dbReference type="SAM" id="MobiDB-lite"/>
    </source>
</evidence>
<feature type="region of interest" description="Disordered" evidence="1">
    <location>
        <begin position="548"/>
        <end position="569"/>
    </location>
</feature>
<evidence type="ECO:0000313" key="3">
    <source>
        <dbReference type="Proteomes" id="UP001148299"/>
    </source>
</evidence>
<dbReference type="PANTHER" id="PTHR33604:SF3">
    <property type="entry name" value="OSJNBA0004B13.7 PROTEIN"/>
    <property type="match status" value="1"/>
</dbReference>